<keyword evidence="2" id="KW-1185">Reference proteome</keyword>
<protein>
    <submittedName>
        <fullName evidence="1">9889_t:CDS:1</fullName>
    </submittedName>
</protein>
<comment type="caution">
    <text evidence="1">The sequence shown here is derived from an EMBL/GenBank/DDBJ whole genome shotgun (WGS) entry which is preliminary data.</text>
</comment>
<evidence type="ECO:0000313" key="2">
    <source>
        <dbReference type="Proteomes" id="UP000789342"/>
    </source>
</evidence>
<organism evidence="1 2">
    <name type="scientific">Acaulospora morrowiae</name>
    <dbReference type="NCBI Taxonomy" id="94023"/>
    <lineage>
        <taxon>Eukaryota</taxon>
        <taxon>Fungi</taxon>
        <taxon>Fungi incertae sedis</taxon>
        <taxon>Mucoromycota</taxon>
        <taxon>Glomeromycotina</taxon>
        <taxon>Glomeromycetes</taxon>
        <taxon>Diversisporales</taxon>
        <taxon>Acaulosporaceae</taxon>
        <taxon>Acaulospora</taxon>
    </lineage>
</organism>
<feature type="non-terminal residue" evidence="1">
    <location>
        <position position="91"/>
    </location>
</feature>
<dbReference type="AlphaFoldDB" id="A0A9N9NE83"/>
<evidence type="ECO:0000313" key="1">
    <source>
        <dbReference type="EMBL" id="CAG8726228.1"/>
    </source>
</evidence>
<reference evidence="1" key="1">
    <citation type="submission" date="2021-06" db="EMBL/GenBank/DDBJ databases">
        <authorList>
            <person name="Kallberg Y."/>
            <person name="Tangrot J."/>
            <person name="Rosling A."/>
        </authorList>
    </citation>
    <scope>NUCLEOTIDE SEQUENCE</scope>
    <source>
        <strain evidence="1">CL551</strain>
    </source>
</reference>
<dbReference type="EMBL" id="CAJVPV010024364">
    <property type="protein sequence ID" value="CAG8726228.1"/>
    <property type="molecule type" value="Genomic_DNA"/>
</dbReference>
<sequence>MKRTTRTYINISKLRIKRQQSDNEKESSNIIPKAHRTQTQTHTIKKTSIEEFISTVADNNIENTSFSDQQDLPLIDPFFSNQQDQYWTDEK</sequence>
<name>A0A9N9NE83_9GLOM</name>
<gene>
    <name evidence="1" type="ORF">AMORRO_LOCUS13678</name>
</gene>
<dbReference type="Proteomes" id="UP000789342">
    <property type="component" value="Unassembled WGS sequence"/>
</dbReference>
<proteinExistence type="predicted"/>
<accession>A0A9N9NE83</accession>